<dbReference type="Gene3D" id="3.30.420.110">
    <property type="entry name" value="MutS, connector domain"/>
    <property type="match status" value="1"/>
</dbReference>
<dbReference type="InterPro" id="IPR007860">
    <property type="entry name" value="DNA_mmatch_repair_MutS_con_dom"/>
</dbReference>
<dbReference type="AlphaFoldDB" id="A0AAE0FAQ7"/>
<reference evidence="2 3" key="1">
    <citation type="journal article" date="2015" name="Genome Biol. Evol.">
        <title>Comparative Genomics of a Bacterivorous Green Alga Reveals Evolutionary Causalities and Consequences of Phago-Mixotrophic Mode of Nutrition.</title>
        <authorList>
            <person name="Burns J.A."/>
            <person name="Paasch A."/>
            <person name="Narechania A."/>
            <person name="Kim E."/>
        </authorList>
    </citation>
    <scope>NUCLEOTIDE SEQUENCE [LARGE SCALE GENOMIC DNA]</scope>
    <source>
        <strain evidence="2 3">PLY_AMNH</strain>
    </source>
</reference>
<dbReference type="SUPFAM" id="SSF53150">
    <property type="entry name" value="DNA repair protein MutS, domain II"/>
    <property type="match status" value="1"/>
</dbReference>
<dbReference type="GO" id="GO:0005524">
    <property type="term" value="F:ATP binding"/>
    <property type="evidence" value="ECO:0007669"/>
    <property type="project" value="InterPro"/>
</dbReference>
<evidence type="ECO:0000313" key="3">
    <source>
        <dbReference type="Proteomes" id="UP001190700"/>
    </source>
</evidence>
<name>A0AAE0FAQ7_9CHLO</name>
<protein>
    <recommendedName>
        <fullName evidence="1">DNA mismatch repair protein MutS connector domain-containing protein</fullName>
    </recommendedName>
</protein>
<sequence length="286" mass="30137">GESAGGECGGGYFSGDPVRVGSAEVECEGGGVFSGTLAGVRALVGESARVVEYFNGDPWQEVESWWGVRGGGYFNGDWQGVSAELGSESASGGARVVEYFVGPWQGESAGGDPDAAILLSVTELPRGDGVEGSPQIGVCALDAAVGLFQLCQFTDDGLRSTLRNIFAQLRPVELLMPREGLSEETAAAIHSSFQGTLQRRLDAGTQMWEAERTMHELREGGYFGAQGDAFPELLTELEGAGVHGEAALSAFGGCVFHLKDFAQLDRELLPLRCAPPLRAFQADPPC</sequence>
<dbReference type="Pfam" id="PF05188">
    <property type="entry name" value="MutS_II"/>
    <property type="match status" value="1"/>
</dbReference>
<proteinExistence type="predicted"/>
<gene>
    <name evidence="2" type="ORF">CYMTET_34540</name>
</gene>
<feature type="domain" description="DNA mismatch repair protein MutS connector" evidence="1">
    <location>
        <begin position="132"/>
        <end position="263"/>
    </location>
</feature>
<accession>A0AAE0FAQ7</accession>
<dbReference type="GO" id="GO:0006298">
    <property type="term" value="P:mismatch repair"/>
    <property type="evidence" value="ECO:0007669"/>
    <property type="project" value="InterPro"/>
</dbReference>
<evidence type="ECO:0000259" key="1">
    <source>
        <dbReference type="Pfam" id="PF05188"/>
    </source>
</evidence>
<dbReference type="EMBL" id="LGRX02021778">
    <property type="protein sequence ID" value="KAK3256316.1"/>
    <property type="molecule type" value="Genomic_DNA"/>
</dbReference>
<comment type="caution">
    <text evidence="2">The sequence shown here is derived from an EMBL/GenBank/DDBJ whole genome shotgun (WGS) entry which is preliminary data.</text>
</comment>
<keyword evidence="3" id="KW-1185">Reference proteome</keyword>
<dbReference type="GO" id="GO:0030983">
    <property type="term" value="F:mismatched DNA binding"/>
    <property type="evidence" value="ECO:0007669"/>
    <property type="project" value="InterPro"/>
</dbReference>
<feature type="non-terminal residue" evidence="2">
    <location>
        <position position="1"/>
    </location>
</feature>
<dbReference type="InterPro" id="IPR036678">
    <property type="entry name" value="MutS_con_dom_sf"/>
</dbReference>
<evidence type="ECO:0000313" key="2">
    <source>
        <dbReference type="EMBL" id="KAK3256316.1"/>
    </source>
</evidence>
<organism evidence="2 3">
    <name type="scientific">Cymbomonas tetramitiformis</name>
    <dbReference type="NCBI Taxonomy" id="36881"/>
    <lineage>
        <taxon>Eukaryota</taxon>
        <taxon>Viridiplantae</taxon>
        <taxon>Chlorophyta</taxon>
        <taxon>Pyramimonadophyceae</taxon>
        <taxon>Pyramimonadales</taxon>
        <taxon>Pyramimonadaceae</taxon>
        <taxon>Cymbomonas</taxon>
    </lineage>
</organism>
<dbReference type="Proteomes" id="UP001190700">
    <property type="component" value="Unassembled WGS sequence"/>
</dbReference>